<feature type="binding site" evidence="1">
    <location>
        <position position="157"/>
    </location>
    <ligand>
        <name>Mg(2+)</name>
        <dbReference type="ChEBI" id="CHEBI:18420"/>
    </ligand>
</feature>
<keyword evidence="3" id="KW-1185">Reference proteome</keyword>
<comment type="caution">
    <text evidence="2">The sequence shown here is derived from an EMBL/GenBank/DDBJ whole genome shotgun (WGS) entry which is preliminary data.</text>
</comment>
<evidence type="ECO:0000313" key="3">
    <source>
        <dbReference type="Proteomes" id="UP001178507"/>
    </source>
</evidence>
<gene>
    <name evidence="2" type="ORF">EVOR1521_LOCUS25278</name>
</gene>
<keyword evidence="1" id="KW-0479">Metal-binding</keyword>
<protein>
    <submittedName>
        <fullName evidence="2">Uncharacterized protein</fullName>
    </submittedName>
</protein>
<dbReference type="Proteomes" id="UP001178507">
    <property type="component" value="Unassembled WGS sequence"/>
</dbReference>
<dbReference type="Pfam" id="PF03737">
    <property type="entry name" value="RraA-like"/>
    <property type="match status" value="1"/>
</dbReference>
<dbReference type="PANTHER" id="PTHR33254">
    <property type="entry name" value="4-HYDROXY-4-METHYL-2-OXOGLUTARATE ALDOLASE 3-RELATED"/>
    <property type="match status" value="1"/>
</dbReference>
<reference evidence="2" key="1">
    <citation type="submission" date="2023-08" db="EMBL/GenBank/DDBJ databases">
        <authorList>
            <person name="Chen Y."/>
            <person name="Shah S."/>
            <person name="Dougan E. K."/>
            <person name="Thang M."/>
            <person name="Chan C."/>
        </authorList>
    </citation>
    <scope>NUCLEOTIDE SEQUENCE</scope>
</reference>
<evidence type="ECO:0000256" key="1">
    <source>
        <dbReference type="PIRSR" id="PIRSR605493-1"/>
    </source>
</evidence>
<evidence type="ECO:0000313" key="2">
    <source>
        <dbReference type="EMBL" id="CAJ1402366.1"/>
    </source>
</evidence>
<proteinExistence type="predicted"/>
<keyword evidence="1" id="KW-0460">Magnesium</keyword>
<feature type="binding site" evidence="1">
    <location>
        <position position="156"/>
    </location>
    <ligand>
        <name>substrate</name>
    </ligand>
</feature>
<feature type="binding site" evidence="1">
    <location>
        <begin position="134"/>
        <end position="137"/>
    </location>
    <ligand>
        <name>substrate</name>
    </ligand>
</feature>
<dbReference type="SUPFAM" id="SSF89562">
    <property type="entry name" value="RraA-like"/>
    <property type="match status" value="1"/>
</dbReference>
<dbReference type="Gene3D" id="3.50.30.40">
    <property type="entry name" value="Ribonuclease E inhibitor RraA/RraA-like"/>
    <property type="match status" value="1"/>
</dbReference>
<dbReference type="InterPro" id="IPR036704">
    <property type="entry name" value="RraA/RraA-like_sf"/>
</dbReference>
<comment type="cofactor">
    <cofactor evidence="1">
        <name>Mg(2+)</name>
        <dbReference type="ChEBI" id="CHEBI:18420"/>
    </cofactor>
</comment>
<dbReference type="PANTHER" id="PTHR33254:SF4">
    <property type="entry name" value="4-HYDROXY-4-METHYL-2-OXOGLUTARATE ALDOLASE 3-RELATED"/>
    <property type="match status" value="1"/>
</dbReference>
<accession>A0AA36NGG3</accession>
<name>A0AA36NGG3_9DINO</name>
<dbReference type="EMBL" id="CAUJNA010003450">
    <property type="protein sequence ID" value="CAJ1402366.1"/>
    <property type="molecule type" value="Genomic_DNA"/>
</dbReference>
<dbReference type="CDD" id="cd16841">
    <property type="entry name" value="RraA_family"/>
    <property type="match status" value="1"/>
</dbReference>
<dbReference type="GO" id="GO:0046872">
    <property type="term" value="F:metal ion binding"/>
    <property type="evidence" value="ECO:0007669"/>
    <property type="project" value="UniProtKB-KW"/>
</dbReference>
<sequence>MAQAFGFRRCLRLAKASVSRHGLHASLLGGSIAGAATLCKAETQVDTLTRLGELDTCALCDASGKKARVITTVRPLKPGYRMAGRVRTVAVDGDFLEILAVLREVQPGEVVMIDASMRGGPEDSTWPRSGGLFGELLASEAQRRGVRGMVVDGNCRDTPMLRQMSLPVFCRGHHPNAGFAQKRGTSQVEIRMGGTCWVTTTAWWCVRNRSCKSGWRRPKPSSAKRRRFCRTSSKGATCLSGCPTSRSTWRRRARARSRS</sequence>
<dbReference type="AlphaFoldDB" id="A0AA36NGG3"/>
<dbReference type="InterPro" id="IPR005493">
    <property type="entry name" value="RraA/RraA-like"/>
</dbReference>
<organism evidence="2 3">
    <name type="scientific">Effrenium voratum</name>
    <dbReference type="NCBI Taxonomy" id="2562239"/>
    <lineage>
        <taxon>Eukaryota</taxon>
        <taxon>Sar</taxon>
        <taxon>Alveolata</taxon>
        <taxon>Dinophyceae</taxon>
        <taxon>Suessiales</taxon>
        <taxon>Symbiodiniaceae</taxon>
        <taxon>Effrenium</taxon>
    </lineage>
</organism>